<evidence type="ECO:0000256" key="3">
    <source>
        <dbReference type="ARBA" id="ARBA00022989"/>
    </source>
</evidence>
<proteinExistence type="predicted"/>
<dbReference type="Pfam" id="PF07690">
    <property type="entry name" value="MFS_1"/>
    <property type="match status" value="1"/>
</dbReference>
<keyword evidence="4 6" id="KW-0472">Membrane</keyword>
<feature type="compositionally biased region" description="Basic and acidic residues" evidence="5">
    <location>
        <begin position="280"/>
        <end position="295"/>
    </location>
</feature>
<feature type="compositionally biased region" description="Low complexity" evidence="5">
    <location>
        <begin position="301"/>
        <end position="314"/>
    </location>
</feature>
<dbReference type="AlphaFoldDB" id="A0A8J2KI52"/>
<dbReference type="InterPro" id="IPR011701">
    <property type="entry name" value="MFS"/>
</dbReference>
<evidence type="ECO:0000313" key="7">
    <source>
        <dbReference type="EMBL" id="CAG7818476.1"/>
    </source>
</evidence>
<reference evidence="7" key="1">
    <citation type="submission" date="2021-06" db="EMBL/GenBank/DDBJ databases">
        <authorList>
            <person name="Hodson N. C."/>
            <person name="Mongue J. A."/>
            <person name="Jaron S. K."/>
        </authorList>
    </citation>
    <scope>NUCLEOTIDE SEQUENCE</scope>
</reference>
<dbReference type="Proteomes" id="UP000708208">
    <property type="component" value="Unassembled WGS sequence"/>
</dbReference>
<organism evidence="7 8">
    <name type="scientific">Allacma fusca</name>
    <dbReference type="NCBI Taxonomy" id="39272"/>
    <lineage>
        <taxon>Eukaryota</taxon>
        <taxon>Metazoa</taxon>
        <taxon>Ecdysozoa</taxon>
        <taxon>Arthropoda</taxon>
        <taxon>Hexapoda</taxon>
        <taxon>Collembola</taxon>
        <taxon>Symphypleona</taxon>
        <taxon>Sminthuridae</taxon>
        <taxon>Allacma</taxon>
    </lineage>
</organism>
<evidence type="ECO:0000256" key="6">
    <source>
        <dbReference type="SAM" id="Phobius"/>
    </source>
</evidence>
<name>A0A8J2KI52_9HEXA</name>
<evidence type="ECO:0000256" key="1">
    <source>
        <dbReference type="ARBA" id="ARBA00004141"/>
    </source>
</evidence>
<feature type="transmembrane region" description="Helical" evidence="6">
    <location>
        <begin position="391"/>
        <end position="413"/>
    </location>
</feature>
<keyword evidence="8" id="KW-1185">Reference proteome</keyword>
<feature type="transmembrane region" description="Helical" evidence="6">
    <location>
        <begin position="77"/>
        <end position="98"/>
    </location>
</feature>
<dbReference type="GO" id="GO:0016020">
    <property type="term" value="C:membrane"/>
    <property type="evidence" value="ECO:0007669"/>
    <property type="project" value="UniProtKB-SubCell"/>
</dbReference>
<comment type="subcellular location">
    <subcellularLocation>
        <location evidence="1">Membrane</location>
        <topology evidence="1">Multi-pass membrane protein</topology>
    </subcellularLocation>
</comment>
<sequence>MGWSSVITVEPAMFLQQAGDTLTFVIYQNLFIDKICKVDLGYSNAVCDLYAQSTDLKPEQELLGPELNNIQKSSSNFLLYNALVENSFPVLLVLFLGVWSDQKRRRKPPLLLCLVGKMLRSLGLLLNAYFISWPSFILLLTAALPHSLGGANAVFHMSAFSYIADASVPRSRTWRIGIAEAFWQLGIPVGLFLGAYLFKVGGYLCVFGTSFLFHLIGVLYTAFILPEVAQPNQNPQKHLVFGKYGNYGTYTETPAKRIRCFSENETANRDVESNNNNNTADKKRTNDLHSIKESEPLLTVPNSNRTPSPPSSKNDLVQPGSQEEISQRPVSVYEFVIGSVRSIFKARPNHTRSCLLSLSSIMLLYGICFYGENNMKYLFTRTKFSWREQEFSTWTIVESLVAVVGLTVVMPIFSKLLKLSDPCAGALGALTRASSRLCYALGPESKFLYIGAGIDVPGVIGPLSARSLASKCVLRDERGRIFAFLGCIEALVPLIAVPLYSLIYSYTLTFLPSAIYFVSTGIDMLIFVIFGVLFIAMKMKVVQFSGTNVAALLGPLTGDEIASVPISGVHFSCNLYRRSSLS</sequence>
<evidence type="ECO:0000313" key="8">
    <source>
        <dbReference type="Proteomes" id="UP000708208"/>
    </source>
</evidence>
<dbReference type="GO" id="GO:0022857">
    <property type="term" value="F:transmembrane transporter activity"/>
    <property type="evidence" value="ECO:0007669"/>
    <property type="project" value="InterPro"/>
</dbReference>
<feature type="region of interest" description="Disordered" evidence="5">
    <location>
        <begin position="268"/>
        <end position="325"/>
    </location>
</feature>
<feature type="transmembrane region" description="Helical" evidence="6">
    <location>
        <begin position="354"/>
        <end position="371"/>
    </location>
</feature>
<feature type="transmembrane region" description="Helical" evidence="6">
    <location>
        <begin position="481"/>
        <end position="503"/>
    </location>
</feature>
<dbReference type="EMBL" id="CAJVCH010421826">
    <property type="protein sequence ID" value="CAG7818476.1"/>
    <property type="molecule type" value="Genomic_DNA"/>
</dbReference>
<feature type="transmembrane region" description="Helical" evidence="6">
    <location>
        <begin position="515"/>
        <end position="536"/>
    </location>
</feature>
<dbReference type="OrthoDB" id="3026777at2759"/>
<gene>
    <name evidence="7" type="ORF">AFUS01_LOCUS28980</name>
</gene>
<comment type="caution">
    <text evidence="7">The sequence shown here is derived from an EMBL/GenBank/DDBJ whole genome shotgun (WGS) entry which is preliminary data.</text>
</comment>
<feature type="transmembrane region" description="Helical" evidence="6">
    <location>
        <begin position="176"/>
        <end position="195"/>
    </location>
</feature>
<feature type="transmembrane region" description="Helical" evidence="6">
    <location>
        <begin position="201"/>
        <end position="225"/>
    </location>
</feature>
<evidence type="ECO:0000256" key="5">
    <source>
        <dbReference type="SAM" id="MobiDB-lite"/>
    </source>
</evidence>
<keyword evidence="3 6" id="KW-1133">Transmembrane helix</keyword>
<keyword evidence="2 6" id="KW-0812">Transmembrane</keyword>
<dbReference type="PANTHER" id="PTHR23507:SF1">
    <property type="entry name" value="FI18259P1-RELATED"/>
    <property type="match status" value="1"/>
</dbReference>
<evidence type="ECO:0000256" key="4">
    <source>
        <dbReference type="ARBA" id="ARBA00023136"/>
    </source>
</evidence>
<accession>A0A8J2KI52</accession>
<dbReference type="PANTHER" id="PTHR23507">
    <property type="entry name" value="ZGC:174356"/>
    <property type="match status" value="1"/>
</dbReference>
<evidence type="ECO:0000256" key="2">
    <source>
        <dbReference type="ARBA" id="ARBA00022692"/>
    </source>
</evidence>
<protein>
    <submittedName>
        <fullName evidence="7">Uncharacterized protein</fullName>
    </submittedName>
</protein>